<dbReference type="PANTHER" id="PTHR48476">
    <property type="entry name" value="SHORT-CHAIN DEHYDROGENASE TIC 32, CHLOROPLASTIC-LIKE"/>
    <property type="match status" value="1"/>
</dbReference>
<dbReference type="PANTHER" id="PTHR48476:SF1">
    <property type="entry name" value="SHORT-CHAIN DEHYDROGENASE TIC 32, CHLOROPLASTIC-LIKE"/>
    <property type="match status" value="1"/>
</dbReference>
<comment type="caution">
    <text evidence="1">The sequence shown here is derived from an EMBL/GenBank/DDBJ whole genome shotgun (WGS) entry which is preliminary data.</text>
</comment>
<accession>A0A9D4Z351</accession>
<name>A0A9D4Z351_ADICA</name>
<gene>
    <name evidence="1" type="ORF">GOP47_0025684</name>
</gene>
<dbReference type="OrthoDB" id="191139at2759"/>
<keyword evidence="2" id="KW-1185">Reference proteome</keyword>
<proteinExistence type="predicted"/>
<dbReference type="SUPFAM" id="SSF51735">
    <property type="entry name" value="NAD(P)-binding Rossmann-fold domains"/>
    <property type="match status" value="1"/>
</dbReference>
<evidence type="ECO:0000313" key="2">
    <source>
        <dbReference type="Proteomes" id="UP000886520"/>
    </source>
</evidence>
<dbReference type="Gene3D" id="3.40.50.720">
    <property type="entry name" value="NAD(P)-binding Rossmann-like Domain"/>
    <property type="match status" value="1"/>
</dbReference>
<dbReference type="PRINTS" id="PR00081">
    <property type="entry name" value="GDHRDH"/>
</dbReference>
<reference evidence="1" key="1">
    <citation type="submission" date="2021-01" db="EMBL/GenBank/DDBJ databases">
        <title>Adiantum capillus-veneris genome.</title>
        <authorList>
            <person name="Fang Y."/>
            <person name="Liao Q."/>
        </authorList>
    </citation>
    <scope>NUCLEOTIDE SEQUENCE</scope>
    <source>
        <strain evidence="1">H3</strain>
        <tissue evidence="1">Leaf</tissue>
    </source>
</reference>
<dbReference type="InterPro" id="IPR055280">
    <property type="entry name" value="TIC32"/>
</dbReference>
<organism evidence="1 2">
    <name type="scientific">Adiantum capillus-veneris</name>
    <name type="common">Maidenhair fern</name>
    <dbReference type="NCBI Taxonomy" id="13818"/>
    <lineage>
        <taxon>Eukaryota</taxon>
        <taxon>Viridiplantae</taxon>
        <taxon>Streptophyta</taxon>
        <taxon>Embryophyta</taxon>
        <taxon>Tracheophyta</taxon>
        <taxon>Polypodiopsida</taxon>
        <taxon>Polypodiidae</taxon>
        <taxon>Polypodiales</taxon>
        <taxon>Pteridineae</taxon>
        <taxon>Pteridaceae</taxon>
        <taxon>Vittarioideae</taxon>
        <taxon>Adiantum</taxon>
    </lineage>
</organism>
<sequence>MGWVPWWSESRSSGGVFGFTSYATAEEVTHGIDASHLTAIITGATSGIGFESARVLAKRGTRVVMAVRNVGSGSKAKELILEETPTAQVLVLELNLSSLQSVHEFYKSFTALNLPLNILINNAGILGGPFKLSSDGLELQFATNYLGHFLLTKLLLEVMVGTVKDMGVEGRIINVASDAHRFGFAGGFQLEKLDDEKSYHAYLTYAKTKLANILHANELSRRLKLEGANVTVNSANPGIVVTRIIRNYRFLEIVAPFIESLLARLMLKTIPQGAATQCFLALHPCVNGVSGKYFGNCSYSKRTRSASDPKLAQQLWEFSEFMLSLKSF</sequence>
<dbReference type="Proteomes" id="UP000886520">
    <property type="component" value="Chromosome 25"/>
</dbReference>
<dbReference type="EMBL" id="JABFUD020000025">
    <property type="protein sequence ID" value="KAI5059365.1"/>
    <property type="molecule type" value="Genomic_DNA"/>
</dbReference>
<dbReference type="AlphaFoldDB" id="A0A9D4Z351"/>
<dbReference type="InterPro" id="IPR036291">
    <property type="entry name" value="NAD(P)-bd_dom_sf"/>
</dbReference>
<dbReference type="CDD" id="cd05327">
    <property type="entry name" value="retinol-DH_like_SDR_c_like"/>
    <property type="match status" value="1"/>
</dbReference>
<protein>
    <submittedName>
        <fullName evidence="1">Uncharacterized protein</fullName>
    </submittedName>
</protein>
<evidence type="ECO:0000313" key="1">
    <source>
        <dbReference type="EMBL" id="KAI5059365.1"/>
    </source>
</evidence>
<dbReference type="Pfam" id="PF00106">
    <property type="entry name" value="adh_short"/>
    <property type="match status" value="1"/>
</dbReference>
<dbReference type="InterPro" id="IPR002347">
    <property type="entry name" value="SDR_fam"/>
</dbReference>